<organism evidence="9 10">
    <name type="scientific">Zophobihabitans entericus</name>
    <dbReference type="NCBI Taxonomy" id="1635327"/>
    <lineage>
        <taxon>Bacteria</taxon>
        <taxon>Pseudomonadati</taxon>
        <taxon>Pseudomonadota</taxon>
        <taxon>Gammaproteobacteria</taxon>
        <taxon>Orbales</taxon>
        <taxon>Orbaceae</taxon>
        <taxon>Zophobihabitans</taxon>
    </lineage>
</organism>
<evidence type="ECO:0000256" key="7">
    <source>
        <dbReference type="ARBA" id="ARBA00049244"/>
    </source>
</evidence>
<dbReference type="KEGG" id="orb:IPMB12_03970"/>
<dbReference type="Gene3D" id="1.20.272.10">
    <property type="match status" value="1"/>
</dbReference>
<dbReference type="InterPro" id="IPR027417">
    <property type="entry name" value="P-loop_NTPase"/>
</dbReference>
<evidence type="ECO:0000313" key="9">
    <source>
        <dbReference type="EMBL" id="QIQ20913.1"/>
    </source>
</evidence>
<dbReference type="InterPro" id="IPR008921">
    <property type="entry name" value="DNA_pol3_clamp-load_cplx_C"/>
</dbReference>
<sequence length="325" mass="36947">MLNYPWLVKPYQQLVEPIVQNRAHHALLINYVQGCGEGELITLLANRLLCLTPDQGQPCGHCHSCLLFKAETHPDFYIITVEKDKKTIGIDQIRQLTTKVYEHSQQGGAKVIWVKEAGLMTEAAANALLKTLEEPPEQTFFILSDAQLNKLPATIRSRCGYFYLAAPELDDSVNWLKQYYQNYNDNQLATALLLNHQAPLAAKVLLEPEHWQKREQFCQTLTELIPTNQFWLLLPALNNDDVLFRLHGFCSLLADAMKAQNKAGKFITHRDQVPLVRLLARIETTKLLALYQLWQHALQQLTSIAGLNQELVLSNLLAQSELINT</sequence>
<evidence type="ECO:0000256" key="6">
    <source>
        <dbReference type="ARBA" id="ARBA00022932"/>
    </source>
</evidence>
<name>A0A6G9I9M1_9GAMM</name>
<dbReference type="EC" id="2.7.7.7" evidence="1"/>
<dbReference type="GO" id="GO:0003677">
    <property type="term" value="F:DNA binding"/>
    <property type="evidence" value="ECO:0007669"/>
    <property type="project" value="InterPro"/>
</dbReference>
<dbReference type="GO" id="GO:0006261">
    <property type="term" value="P:DNA-templated DNA replication"/>
    <property type="evidence" value="ECO:0007669"/>
    <property type="project" value="TreeGrafter"/>
</dbReference>
<dbReference type="EMBL" id="CP050253">
    <property type="protein sequence ID" value="QIQ20913.1"/>
    <property type="molecule type" value="Genomic_DNA"/>
</dbReference>
<dbReference type="FunCoup" id="A0A6G9I9M1">
    <property type="interactions" value="182"/>
</dbReference>
<dbReference type="GO" id="GO:0009360">
    <property type="term" value="C:DNA polymerase III complex"/>
    <property type="evidence" value="ECO:0007669"/>
    <property type="project" value="InterPro"/>
</dbReference>
<gene>
    <name evidence="9" type="primary">holB</name>
    <name evidence="9" type="ORF">IPMB12_03970</name>
</gene>
<dbReference type="InParanoid" id="A0A6G9I9M1"/>
<evidence type="ECO:0000256" key="1">
    <source>
        <dbReference type="ARBA" id="ARBA00012417"/>
    </source>
</evidence>
<keyword evidence="3 9" id="KW-0808">Transferase</keyword>
<dbReference type="InterPro" id="IPR050238">
    <property type="entry name" value="DNA_Rep/Repair_Clamp_Loader"/>
</dbReference>
<evidence type="ECO:0000256" key="4">
    <source>
        <dbReference type="ARBA" id="ARBA00022695"/>
    </source>
</evidence>
<feature type="domain" description="DNA polymerase III delta subunit C-terminal" evidence="8">
    <location>
        <begin position="209"/>
        <end position="319"/>
    </location>
</feature>
<dbReference type="GO" id="GO:0008408">
    <property type="term" value="F:3'-5' exonuclease activity"/>
    <property type="evidence" value="ECO:0007669"/>
    <property type="project" value="InterPro"/>
</dbReference>
<dbReference type="NCBIfam" id="TIGR00678">
    <property type="entry name" value="holB"/>
    <property type="match status" value="1"/>
</dbReference>
<keyword evidence="6" id="KW-0239">DNA-directed DNA polymerase</keyword>
<dbReference type="InterPro" id="IPR004622">
    <property type="entry name" value="DNA_pol_HolB"/>
</dbReference>
<dbReference type="PANTHER" id="PTHR11669">
    <property type="entry name" value="REPLICATION FACTOR C / DNA POLYMERASE III GAMMA-TAU SUBUNIT"/>
    <property type="match status" value="1"/>
</dbReference>
<evidence type="ECO:0000256" key="2">
    <source>
        <dbReference type="ARBA" id="ARBA00014363"/>
    </source>
</evidence>
<dbReference type="Proteomes" id="UP000501168">
    <property type="component" value="Chromosome"/>
</dbReference>
<keyword evidence="10" id="KW-1185">Reference proteome</keyword>
<proteinExistence type="predicted"/>
<dbReference type="RefSeq" id="WP_166915170.1">
    <property type="nucleotide sequence ID" value="NZ_CP050253.1"/>
</dbReference>
<dbReference type="SUPFAM" id="SSF48019">
    <property type="entry name" value="post-AAA+ oligomerization domain-like"/>
    <property type="match status" value="1"/>
</dbReference>
<comment type="catalytic activity">
    <reaction evidence="7">
        <text>DNA(n) + a 2'-deoxyribonucleoside 5'-triphosphate = DNA(n+1) + diphosphate</text>
        <dbReference type="Rhea" id="RHEA:22508"/>
        <dbReference type="Rhea" id="RHEA-COMP:17339"/>
        <dbReference type="Rhea" id="RHEA-COMP:17340"/>
        <dbReference type="ChEBI" id="CHEBI:33019"/>
        <dbReference type="ChEBI" id="CHEBI:61560"/>
        <dbReference type="ChEBI" id="CHEBI:173112"/>
        <dbReference type="EC" id="2.7.7.7"/>
    </reaction>
</comment>
<dbReference type="GO" id="GO:0003887">
    <property type="term" value="F:DNA-directed DNA polymerase activity"/>
    <property type="evidence" value="ECO:0007669"/>
    <property type="project" value="UniProtKB-KW"/>
</dbReference>
<evidence type="ECO:0000256" key="3">
    <source>
        <dbReference type="ARBA" id="ARBA00022679"/>
    </source>
</evidence>
<evidence type="ECO:0000259" key="8">
    <source>
        <dbReference type="Pfam" id="PF09115"/>
    </source>
</evidence>
<dbReference type="SUPFAM" id="SSF52540">
    <property type="entry name" value="P-loop containing nucleoside triphosphate hydrolases"/>
    <property type="match status" value="1"/>
</dbReference>
<accession>A0A6G9I9M1</accession>
<dbReference type="Pfam" id="PF13177">
    <property type="entry name" value="DNA_pol3_delta2"/>
    <property type="match status" value="1"/>
</dbReference>
<dbReference type="InterPro" id="IPR015199">
    <property type="entry name" value="DNA_pol_III_delta_C"/>
</dbReference>
<keyword evidence="4 9" id="KW-0548">Nucleotidyltransferase</keyword>
<dbReference type="Gene3D" id="3.40.50.300">
    <property type="entry name" value="P-loop containing nucleotide triphosphate hydrolases"/>
    <property type="match status" value="1"/>
</dbReference>
<reference evidence="9 10" key="1">
    <citation type="submission" date="2020-03" db="EMBL/GenBank/DDBJ databases">
        <title>Complete genome sequence of Orbus sp. IPMB12 (BCRC 80908).</title>
        <authorList>
            <person name="Lo W.-S."/>
            <person name="Chang T.-H."/>
            <person name="Kuo C.-H."/>
        </authorList>
    </citation>
    <scope>NUCLEOTIDE SEQUENCE [LARGE SCALE GENOMIC DNA]</scope>
    <source>
        <strain evidence="9 10">IPMB12</strain>
    </source>
</reference>
<dbReference type="Pfam" id="PF09115">
    <property type="entry name" value="DNApol3-delta_C"/>
    <property type="match status" value="1"/>
</dbReference>
<protein>
    <recommendedName>
        <fullName evidence="2">DNA polymerase III subunit delta'</fullName>
        <ecNumber evidence="1">2.7.7.7</ecNumber>
    </recommendedName>
</protein>
<evidence type="ECO:0000313" key="10">
    <source>
        <dbReference type="Proteomes" id="UP000501168"/>
    </source>
</evidence>
<keyword evidence="5" id="KW-0235">DNA replication</keyword>
<evidence type="ECO:0000256" key="5">
    <source>
        <dbReference type="ARBA" id="ARBA00022705"/>
    </source>
</evidence>
<dbReference type="PANTHER" id="PTHR11669:SF8">
    <property type="entry name" value="DNA POLYMERASE III SUBUNIT DELTA"/>
    <property type="match status" value="1"/>
</dbReference>
<dbReference type="AlphaFoldDB" id="A0A6G9I9M1"/>